<dbReference type="Proteomes" id="UP001620626">
    <property type="component" value="Unassembled WGS sequence"/>
</dbReference>
<organism evidence="2 3">
    <name type="scientific">Heterodera trifolii</name>
    <dbReference type="NCBI Taxonomy" id="157864"/>
    <lineage>
        <taxon>Eukaryota</taxon>
        <taxon>Metazoa</taxon>
        <taxon>Ecdysozoa</taxon>
        <taxon>Nematoda</taxon>
        <taxon>Chromadorea</taxon>
        <taxon>Rhabditida</taxon>
        <taxon>Tylenchina</taxon>
        <taxon>Tylenchomorpha</taxon>
        <taxon>Tylenchoidea</taxon>
        <taxon>Heteroderidae</taxon>
        <taxon>Heteroderinae</taxon>
        <taxon>Heterodera</taxon>
    </lineage>
</organism>
<dbReference type="SUPFAM" id="SSF48264">
    <property type="entry name" value="Cytochrome P450"/>
    <property type="match status" value="1"/>
</dbReference>
<keyword evidence="1" id="KW-0503">Monooxygenase</keyword>
<keyword evidence="1" id="KW-0560">Oxidoreductase</keyword>
<protein>
    <submittedName>
        <fullName evidence="2">Uncharacterized protein</fullName>
    </submittedName>
</protein>
<proteinExistence type="predicted"/>
<comment type="caution">
    <text evidence="2">The sequence shown here is derived from an EMBL/GenBank/DDBJ whole genome shotgun (WGS) entry which is preliminary data.</text>
</comment>
<evidence type="ECO:0000313" key="3">
    <source>
        <dbReference type="Proteomes" id="UP001620626"/>
    </source>
</evidence>
<dbReference type="InterPro" id="IPR036396">
    <property type="entry name" value="Cyt_P450_sf"/>
</dbReference>
<accession>A0ABD2KS21</accession>
<reference evidence="2 3" key="1">
    <citation type="submission" date="2024-10" db="EMBL/GenBank/DDBJ databases">
        <authorList>
            <person name="Kim D."/>
        </authorList>
    </citation>
    <scope>NUCLEOTIDE SEQUENCE [LARGE SCALE GENOMIC DNA]</scope>
    <source>
        <strain evidence="2">BH-2024</strain>
    </source>
</reference>
<evidence type="ECO:0000256" key="1">
    <source>
        <dbReference type="ARBA" id="ARBA00023033"/>
    </source>
</evidence>
<sequence>MAFTIFPTHFHFSARPTCCPTIRSNGPNFLWNNQMTQSEKDRHHLMRWWVANKLVIVILDGETAKVPLGSTVEIKKGPDYAFFHQWLGNGIFVSGGDHSLHQVSPINQ</sequence>
<dbReference type="AlphaFoldDB" id="A0ABD2KS21"/>
<dbReference type="EMBL" id="JBICBT010000680">
    <property type="protein sequence ID" value="KAL3105668.1"/>
    <property type="molecule type" value="Genomic_DNA"/>
</dbReference>
<keyword evidence="3" id="KW-1185">Reference proteome</keyword>
<evidence type="ECO:0000313" key="2">
    <source>
        <dbReference type="EMBL" id="KAL3105668.1"/>
    </source>
</evidence>
<dbReference type="GO" id="GO:0004497">
    <property type="term" value="F:monooxygenase activity"/>
    <property type="evidence" value="ECO:0007669"/>
    <property type="project" value="UniProtKB-KW"/>
</dbReference>
<name>A0ABD2KS21_9BILA</name>
<gene>
    <name evidence="2" type="ORF">niasHT_029084</name>
</gene>